<name>A0AAE8Y1T6_9CAUD</name>
<keyword evidence="2" id="KW-1185">Reference proteome</keyword>
<reference evidence="1" key="1">
    <citation type="submission" date="2021-05" db="EMBL/GenBank/DDBJ databases">
        <title>Diversity, taxonomy and evolution of archaeal viruses of the class Caudoviricetes.</title>
        <authorList>
            <person name="Liu Y."/>
            <person name="Demina T.A."/>
            <person name="Roux S."/>
            <person name="Aiewsakun P."/>
            <person name="Kazlauskas D."/>
            <person name="Simmonds P."/>
            <person name="Prangishvili D."/>
            <person name="Oksanen H.M."/>
            <person name="Krupovic M."/>
        </authorList>
    </citation>
    <scope>NUCLEOTIDE SEQUENCE</scope>
    <source>
        <strain evidence="1">HATV-3/30</strain>
    </source>
</reference>
<accession>A0AAE8Y1T6</accession>
<proteinExistence type="predicted"/>
<dbReference type="EMBL" id="MZ334527">
    <property type="protein sequence ID" value="UBF23353.1"/>
    <property type="molecule type" value="Genomic_DNA"/>
</dbReference>
<organism evidence="1 2">
    <name type="scientific">Haloarcula tailed virus 3</name>
    <dbReference type="NCBI Taxonomy" id="2877990"/>
    <lineage>
        <taxon>Viruses</taxon>
        <taxon>Duplodnaviria</taxon>
        <taxon>Heunggongvirae</taxon>
        <taxon>Uroviricota</taxon>
        <taxon>Caudoviricetes</taxon>
        <taxon>Kirjokansivirales</taxon>
        <taxon>Pyrstoviridae</taxon>
        <taxon>Hatrivirus</taxon>
        <taxon>Hatrivirus caudatum</taxon>
        <taxon>Hatrivirus HATV3</taxon>
    </lineage>
</organism>
<gene>
    <name evidence="1" type="ORF">HATV-3_gp3</name>
</gene>
<sequence length="76" mass="8279">MTDSDPSDTFQIFGQTISQCQTCGQAMVGTKPTCKECADKPQLDWTCQNCGLGITGWSTDPETEIMCPGCNQRLEP</sequence>
<dbReference type="Proteomes" id="UP000827845">
    <property type="component" value="Segment"/>
</dbReference>
<evidence type="ECO:0000313" key="2">
    <source>
        <dbReference type="Proteomes" id="UP000827845"/>
    </source>
</evidence>
<evidence type="ECO:0000313" key="1">
    <source>
        <dbReference type="EMBL" id="UBF23353.1"/>
    </source>
</evidence>
<protein>
    <submittedName>
        <fullName evidence="1">Zn ribbon</fullName>
    </submittedName>
</protein>